<dbReference type="RefSeq" id="WP_349277413.1">
    <property type="nucleotide sequence ID" value="NZ_CBCSCU010000024.1"/>
</dbReference>
<dbReference type="InterPro" id="IPR013094">
    <property type="entry name" value="AB_hydrolase_3"/>
</dbReference>
<dbReference type="PANTHER" id="PTHR48081:SF8">
    <property type="entry name" value="ALPHA_BETA HYDROLASE FOLD-3 DOMAIN-CONTAINING PROTEIN-RELATED"/>
    <property type="match status" value="1"/>
</dbReference>
<dbReference type="SUPFAM" id="SSF53474">
    <property type="entry name" value="alpha/beta-Hydrolases"/>
    <property type="match status" value="1"/>
</dbReference>
<dbReference type="GO" id="GO:0016787">
    <property type="term" value="F:hydrolase activity"/>
    <property type="evidence" value="ECO:0007669"/>
    <property type="project" value="UniProtKB-KW"/>
</dbReference>
<keyword evidence="1 3" id="KW-0378">Hydrolase</keyword>
<feature type="domain" description="Alpha/beta hydrolase fold-3" evidence="2">
    <location>
        <begin position="50"/>
        <end position="247"/>
    </location>
</feature>
<dbReference type="EMBL" id="CP157675">
    <property type="protein sequence ID" value="XBP69081.1"/>
    <property type="molecule type" value="Genomic_DNA"/>
</dbReference>
<reference evidence="3" key="1">
    <citation type="submission" date="2024-05" db="EMBL/GenBank/DDBJ databases">
        <authorList>
            <person name="Bunk B."/>
            <person name="Swiderski J."/>
            <person name="Sproer C."/>
            <person name="Thiel V."/>
        </authorList>
    </citation>
    <scope>NUCLEOTIDE SEQUENCE</scope>
    <source>
        <strain evidence="3">DSM 17735</strain>
    </source>
</reference>
<accession>A0AAU7LNB4</accession>
<evidence type="ECO:0000313" key="3">
    <source>
        <dbReference type="EMBL" id="XBP69081.1"/>
    </source>
</evidence>
<gene>
    <name evidence="3" type="ORF">ABLV49_14360</name>
</gene>
<evidence type="ECO:0000259" key="2">
    <source>
        <dbReference type="Pfam" id="PF07859"/>
    </source>
</evidence>
<organism evidence="3">
    <name type="scientific">Polaromonas hydrogenivorans</name>
    <dbReference type="NCBI Taxonomy" id="335476"/>
    <lineage>
        <taxon>Bacteria</taxon>
        <taxon>Pseudomonadati</taxon>
        <taxon>Pseudomonadota</taxon>
        <taxon>Betaproteobacteria</taxon>
        <taxon>Burkholderiales</taxon>
        <taxon>Comamonadaceae</taxon>
        <taxon>Polaromonas</taxon>
    </lineage>
</organism>
<dbReference type="Gene3D" id="3.40.50.1820">
    <property type="entry name" value="alpha/beta hydrolase"/>
    <property type="match status" value="1"/>
</dbReference>
<dbReference type="PANTHER" id="PTHR48081">
    <property type="entry name" value="AB HYDROLASE SUPERFAMILY PROTEIN C4A8.06C"/>
    <property type="match status" value="1"/>
</dbReference>
<name>A0AAU7LNB4_9BURK</name>
<proteinExistence type="predicted"/>
<protein>
    <submittedName>
        <fullName evidence="3">Alpha/beta hydrolase</fullName>
    </submittedName>
</protein>
<dbReference type="InterPro" id="IPR029058">
    <property type="entry name" value="AB_hydrolase_fold"/>
</dbReference>
<dbReference type="AlphaFoldDB" id="A0AAU7LNB4"/>
<evidence type="ECO:0000256" key="1">
    <source>
        <dbReference type="ARBA" id="ARBA00022801"/>
    </source>
</evidence>
<dbReference type="InterPro" id="IPR050300">
    <property type="entry name" value="GDXG_lipolytic_enzyme"/>
</dbReference>
<dbReference type="Pfam" id="PF07859">
    <property type="entry name" value="Abhydrolase_3"/>
    <property type="match status" value="1"/>
</dbReference>
<sequence length="303" mass="31416">MKSFSAPGFSPVQAGPLWNHQQIDIAPKQPLGVRFYGRRSNRAGGVSPLVIHFHAGAFVAGSLEAGSCIARLLADAGAVVMSLDYPLAPSHPFPQALEAGYAALMWAWKVRHKMAGKGAPVFVAGEEAGGNLAAAVALMARDQQAPALAGQILLSPMLDACMATASLRCAEAGPVGCTWADGWHDYLSRLDEAGHPYAAPGAATRLASLPPTLLLTAQDDPFRDESLAYAGRLRGAGRVVHGAVLPGPTGWPGSYLQPASHDAAWAPAVQQQFKNFFSDLSGSAARGDAAHGLFSSSTPGSVS</sequence>